<accession>A0ABW8RDM5</accession>
<evidence type="ECO:0000313" key="2">
    <source>
        <dbReference type="EMBL" id="MFK9090879.1"/>
    </source>
</evidence>
<keyword evidence="3" id="KW-1185">Reference proteome</keyword>
<dbReference type="Gene3D" id="3.40.630.30">
    <property type="match status" value="1"/>
</dbReference>
<reference evidence="2 3" key="1">
    <citation type="submission" date="2024-11" db="EMBL/GenBank/DDBJ databases">
        <authorList>
            <person name="Lucas J.A."/>
        </authorList>
    </citation>
    <scope>NUCLEOTIDE SEQUENCE [LARGE SCALE GENOMIC DNA]</scope>
    <source>
        <strain evidence="2 3">Z 5.4</strain>
    </source>
</reference>
<dbReference type="Pfam" id="PF00583">
    <property type="entry name" value="Acetyltransf_1"/>
    <property type="match status" value="1"/>
</dbReference>
<keyword evidence="2" id="KW-0012">Acyltransferase</keyword>
<keyword evidence="2" id="KW-0808">Transferase</keyword>
<dbReference type="RefSeq" id="WP_406579567.1">
    <property type="nucleotide sequence ID" value="NZ_JBJHQH010000003.1"/>
</dbReference>
<dbReference type="GO" id="GO:0016746">
    <property type="term" value="F:acyltransferase activity"/>
    <property type="evidence" value="ECO:0007669"/>
    <property type="project" value="UniProtKB-KW"/>
</dbReference>
<gene>
    <name evidence="2" type="ORF">ACJEBI_05210</name>
</gene>
<dbReference type="EC" id="2.3.-.-" evidence="2"/>
<dbReference type="PROSITE" id="PS51186">
    <property type="entry name" value="GNAT"/>
    <property type="match status" value="1"/>
</dbReference>
<sequence length="169" mass="19264">MKIRKAVLADAKEIAKVHVDSWRTTYAGIVPEEYLNSLSYESREQLWKSSIPKGGVYIARNLEGQIIGFISGGKERTGKYSDYIGELYAIYILKEYQSKGLGRFLIKPLIEELLLQNISTMLVLVLEDNSSRFFYEALGAEKIDTIEVEFAGKKVKELVYGWSDIRKVL</sequence>
<organism evidence="2 3">
    <name type="scientific">Bacillus salipaludis</name>
    <dbReference type="NCBI Taxonomy" id="2547811"/>
    <lineage>
        <taxon>Bacteria</taxon>
        <taxon>Bacillati</taxon>
        <taxon>Bacillota</taxon>
        <taxon>Bacilli</taxon>
        <taxon>Bacillales</taxon>
        <taxon>Bacillaceae</taxon>
        <taxon>Bacillus</taxon>
    </lineage>
</organism>
<dbReference type="Proteomes" id="UP001623041">
    <property type="component" value="Unassembled WGS sequence"/>
</dbReference>
<evidence type="ECO:0000313" key="3">
    <source>
        <dbReference type="Proteomes" id="UP001623041"/>
    </source>
</evidence>
<dbReference type="CDD" id="cd04301">
    <property type="entry name" value="NAT_SF"/>
    <property type="match status" value="1"/>
</dbReference>
<dbReference type="InterPro" id="IPR000182">
    <property type="entry name" value="GNAT_dom"/>
</dbReference>
<evidence type="ECO:0000259" key="1">
    <source>
        <dbReference type="PROSITE" id="PS51186"/>
    </source>
</evidence>
<comment type="caution">
    <text evidence="2">The sequence shown here is derived from an EMBL/GenBank/DDBJ whole genome shotgun (WGS) entry which is preliminary data.</text>
</comment>
<protein>
    <submittedName>
        <fullName evidence="2">GNAT family N-acetyltransferase</fullName>
        <ecNumber evidence="2">2.3.-.-</ecNumber>
    </submittedName>
</protein>
<dbReference type="SUPFAM" id="SSF55729">
    <property type="entry name" value="Acyl-CoA N-acyltransferases (Nat)"/>
    <property type="match status" value="1"/>
</dbReference>
<feature type="domain" description="N-acetyltransferase" evidence="1">
    <location>
        <begin position="1"/>
        <end position="165"/>
    </location>
</feature>
<name>A0ABW8RDM5_9BACI</name>
<dbReference type="EMBL" id="JBJHQH010000003">
    <property type="protein sequence ID" value="MFK9090879.1"/>
    <property type="molecule type" value="Genomic_DNA"/>
</dbReference>
<proteinExistence type="predicted"/>
<dbReference type="InterPro" id="IPR016181">
    <property type="entry name" value="Acyl_CoA_acyltransferase"/>
</dbReference>